<organism evidence="7 10">
    <name type="scientific">Macrostomum lignano</name>
    <dbReference type="NCBI Taxonomy" id="282301"/>
    <lineage>
        <taxon>Eukaryota</taxon>
        <taxon>Metazoa</taxon>
        <taxon>Spiralia</taxon>
        <taxon>Lophotrochozoa</taxon>
        <taxon>Platyhelminthes</taxon>
        <taxon>Rhabditophora</taxon>
        <taxon>Macrostomorpha</taxon>
        <taxon>Macrostomida</taxon>
        <taxon>Macrostomidae</taxon>
        <taxon>Macrostomum</taxon>
    </lineage>
</organism>
<feature type="domain" description="G-protein coupled receptors family 1 profile" evidence="6">
    <location>
        <begin position="14"/>
        <end position="53"/>
    </location>
</feature>
<dbReference type="AlphaFoldDB" id="A0A1I8I617"/>
<evidence type="ECO:0000256" key="4">
    <source>
        <dbReference type="ARBA" id="ARBA00023136"/>
    </source>
</evidence>
<accession>A0A1I8I617</accession>
<keyword evidence="7" id="KW-1185">Reference proteome</keyword>
<evidence type="ECO:0000256" key="2">
    <source>
        <dbReference type="ARBA" id="ARBA00022692"/>
    </source>
</evidence>
<dbReference type="PROSITE" id="PS50262">
    <property type="entry name" value="G_PROTEIN_RECEP_F1_2"/>
    <property type="match status" value="1"/>
</dbReference>
<dbReference type="GO" id="GO:0004930">
    <property type="term" value="F:G protein-coupled receptor activity"/>
    <property type="evidence" value="ECO:0007669"/>
    <property type="project" value="InterPro"/>
</dbReference>
<protein>
    <submittedName>
        <fullName evidence="8 9">G_PROTEIN_RECEP_F1_2 domain-containing protein</fullName>
    </submittedName>
</protein>
<dbReference type="WBParaSite" id="maker-uti_cns_0009799-snap-gene-0.3-mRNA-1">
    <property type="protein sequence ID" value="maker-uti_cns_0009799-snap-gene-0.3-mRNA-1"/>
    <property type="gene ID" value="maker-uti_cns_0009799-snap-gene-0.3"/>
</dbReference>
<evidence type="ECO:0000313" key="7">
    <source>
        <dbReference type="Proteomes" id="UP000095280"/>
    </source>
</evidence>
<feature type="transmembrane region" description="Helical" evidence="5">
    <location>
        <begin position="6"/>
        <end position="25"/>
    </location>
</feature>
<proteinExistence type="predicted"/>
<dbReference type="WBParaSite" id="maker-uti_cns_0009991-snap-gene-0.7-mRNA-1">
    <property type="protein sequence ID" value="maker-uti_cns_0009991-snap-gene-0.7-mRNA-1"/>
    <property type="gene ID" value="maker-uti_cns_0009991-snap-gene-0.7"/>
</dbReference>
<name>A0A1I8I617_9PLAT</name>
<evidence type="ECO:0000256" key="3">
    <source>
        <dbReference type="ARBA" id="ARBA00022989"/>
    </source>
</evidence>
<keyword evidence="2 5" id="KW-0812">Transmembrane</keyword>
<dbReference type="InterPro" id="IPR017452">
    <property type="entry name" value="GPCR_Rhodpsn_7TM"/>
</dbReference>
<keyword evidence="4 5" id="KW-0472">Membrane</keyword>
<dbReference type="GO" id="GO:0016020">
    <property type="term" value="C:membrane"/>
    <property type="evidence" value="ECO:0007669"/>
    <property type="project" value="UniProtKB-SubCell"/>
</dbReference>
<comment type="subcellular location">
    <subcellularLocation>
        <location evidence="1">Membrane</location>
    </subcellularLocation>
</comment>
<dbReference type="WBParaSite" id="maker-uti_cns_0006877-snap-gene-0.5-mRNA-1">
    <property type="protein sequence ID" value="maker-uti_cns_0006877-snap-gene-0.5-mRNA-1"/>
    <property type="gene ID" value="maker-uti_cns_0006877-snap-gene-0.5"/>
</dbReference>
<evidence type="ECO:0000313" key="10">
    <source>
        <dbReference type="WBParaSite" id="maker-uti_cns_0009991-snap-gene-0.7-mRNA-1"/>
    </source>
</evidence>
<dbReference type="Gene3D" id="1.20.1070.10">
    <property type="entry name" value="Rhodopsin 7-helix transmembrane proteins"/>
    <property type="match status" value="1"/>
</dbReference>
<evidence type="ECO:0000313" key="9">
    <source>
        <dbReference type="WBParaSite" id="maker-uti_cns_0009799-snap-gene-0.3-mRNA-1"/>
    </source>
</evidence>
<dbReference type="Proteomes" id="UP000095280">
    <property type="component" value="Unplaced"/>
</dbReference>
<sequence length="71" mass="7373">MVLLVFGSVFGTCGNILVICSVAMWKPLRIAGNAFVVNLAVSDLLITIMSNPFGIVGKCTPVVSADGKMTA</sequence>
<evidence type="ECO:0000256" key="5">
    <source>
        <dbReference type="SAM" id="Phobius"/>
    </source>
</evidence>
<dbReference type="InterPro" id="IPR000276">
    <property type="entry name" value="GPCR_Rhodpsn"/>
</dbReference>
<evidence type="ECO:0000259" key="6">
    <source>
        <dbReference type="PROSITE" id="PS50262"/>
    </source>
</evidence>
<dbReference type="Pfam" id="PF00001">
    <property type="entry name" value="7tm_1"/>
    <property type="match status" value="1"/>
</dbReference>
<dbReference type="WBParaSite" id="maker-uti_cns_0048292-snap-gene-0.8-mRNA-1">
    <property type="protein sequence ID" value="maker-uti_cns_0048292-snap-gene-0.8-mRNA-1"/>
    <property type="gene ID" value="maker-uti_cns_0048292-snap-gene-0.8"/>
</dbReference>
<dbReference type="SUPFAM" id="SSF81321">
    <property type="entry name" value="Family A G protein-coupled receptor-like"/>
    <property type="match status" value="1"/>
</dbReference>
<evidence type="ECO:0000313" key="8">
    <source>
        <dbReference type="WBParaSite" id="maker-uti_cns_0006877-snap-gene-0.5-mRNA-1"/>
    </source>
</evidence>
<evidence type="ECO:0000256" key="1">
    <source>
        <dbReference type="ARBA" id="ARBA00004370"/>
    </source>
</evidence>
<keyword evidence="3 5" id="KW-1133">Transmembrane helix</keyword>
<reference evidence="8 9" key="1">
    <citation type="submission" date="2016-11" db="UniProtKB">
        <authorList>
            <consortium name="WormBaseParasite"/>
        </authorList>
    </citation>
    <scope>IDENTIFICATION</scope>
</reference>